<dbReference type="SUPFAM" id="SSF47413">
    <property type="entry name" value="lambda repressor-like DNA-binding domains"/>
    <property type="match status" value="1"/>
</dbReference>
<dbReference type="AlphaFoldDB" id="A0A1J0ABN8"/>
<gene>
    <name evidence="1" type="ORF">GlitD10_0995</name>
</gene>
<reference evidence="1 2" key="1">
    <citation type="submission" date="2016-10" db="EMBL/GenBank/DDBJ databases">
        <title>Description of Gloeomargarita lithophora gen. nov., sp. nov., a thylakoid-bearing basal-branching cyanobacterium with intracellular carbonates, and proposal for Gloeomargaritales ord. nov.</title>
        <authorList>
            <person name="Moreira D."/>
            <person name="Tavera R."/>
            <person name="Benzerara K."/>
            <person name="Skouri-Panet F."/>
            <person name="Couradeau E."/>
            <person name="Gerard E."/>
            <person name="Loussert C."/>
            <person name="Novelo E."/>
            <person name="Zivanovic Y."/>
            <person name="Lopez-Garcia P."/>
        </authorList>
    </citation>
    <scope>NUCLEOTIDE SEQUENCE [LARGE SCALE GENOMIC DNA]</scope>
    <source>
        <strain evidence="1 2">D10</strain>
    </source>
</reference>
<evidence type="ECO:0000313" key="1">
    <source>
        <dbReference type="EMBL" id="APB33313.1"/>
    </source>
</evidence>
<dbReference type="RefSeq" id="WP_071453915.1">
    <property type="nucleotide sequence ID" value="NZ_CP017675.1"/>
</dbReference>
<dbReference type="InterPro" id="IPR010982">
    <property type="entry name" value="Lambda_DNA-bd_dom_sf"/>
</dbReference>
<dbReference type="Gene3D" id="1.10.260.40">
    <property type="entry name" value="lambda repressor-like DNA-binding domains"/>
    <property type="match status" value="1"/>
</dbReference>
<dbReference type="OrthoDB" id="532186at2"/>
<dbReference type="Proteomes" id="UP000180235">
    <property type="component" value="Chromosome"/>
</dbReference>
<proteinExistence type="predicted"/>
<name>A0A1J0ABN8_9CYAN</name>
<protein>
    <submittedName>
        <fullName evidence="1">Uncharacterized protein</fullName>
    </submittedName>
</protein>
<keyword evidence="2" id="KW-1185">Reference proteome</keyword>
<evidence type="ECO:0000313" key="2">
    <source>
        <dbReference type="Proteomes" id="UP000180235"/>
    </source>
</evidence>
<organism evidence="1 2">
    <name type="scientific">Gloeomargarita lithophora Alchichica-D10</name>
    <dbReference type="NCBI Taxonomy" id="1188229"/>
    <lineage>
        <taxon>Bacteria</taxon>
        <taxon>Bacillati</taxon>
        <taxon>Cyanobacteriota</taxon>
        <taxon>Cyanophyceae</taxon>
        <taxon>Gloeomargaritales</taxon>
        <taxon>Gloeomargaritaceae</taxon>
        <taxon>Gloeomargarita</taxon>
    </lineage>
</organism>
<dbReference type="EMBL" id="CP017675">
    <property type="protein sequence ID" value="APB33313.1"/>
    <property type="molecule type" value="Genomic_DNA"/>
</dbReference>
<dbReference type="KEGG" id="glt:GlitD10_0995"/>
<sequence>MNIGKALLLIASRYNLTKYRLAQVSGVSASAIGKAMNGKQESLAWDDVEKLANGLAKIDPLAIGAFYYALSQPEQFFYMAGMPPQPEIMEQEKSENPEIMEREKPENIDEVMATLLKLGIVTPSQLEKYAKGIPKYRNGTPAMSLAEWISVNMQWARLGTDTDEEQNDE</sequence>
<accession>A0A1J0ABN8</accession>
<dbReference type="GO" id="GO:0003677">
    <property type="term" value="F:DNA binding"/>
    <property type="evidence" value="ECO:0007669"/>
    <property type="project" value="InterPro"/>
</dbReference>